<evidence type="ECO:0000259" key="5">
    <source>
        <dbReference type="PROSITE" id="PS50110"/>
    </source>
</evidence>
<protein>
    <submittedName>
        <fullName evidence="6">Response regulator</fullName>
    </submittedName>
</protein>
<dbReference type="InterPro" id="IPR016032">
    <property type="entry name" value="Sig_transdc_resp-reg_C-effctor"/>
</dbReference>
<dbReference type="InterPro" id="IPR058245">
    <property type="entry name" value="NreC/VraR/RcsB-like_REC"/>
</dbReference>
<name>A0A964XIA3_9ACTN</name>
<dbReference type="GO" id="GO:0000160">
    <property type="term" value="P:phosphorelay signal transduction system"/>
    <property type="evidence" value="ECO:0007669"/>
    <property type="project" value="InterPro"/>
</dbReference>
<gene>
    <name evidence="6" type="ORF">GUY60_00875</name>
</gene>
<dbReference type="OrthoDB" id="4500249at2"/>
<dbReference type="CDD" id="cd06170">
    <property type="entry name" value="LuxR_C_like"/>
    <property type="match status" value="1"/>
</dbReference>
<dbReference type="PROSITE" id="PS00622">
    <property type="entry name" value="HTH_LUXR_1"/>
    <property type="match status" value="1"/>
</dbReference>
<reference evidence="6" key="1">
    <citation type="submission" date="2020-01" db="EMBL/GenBank/DDBJ databases">
        <title>Whole-genome analyses of novel actinobacteria.</title>
        <authorList>
            <person name="Sahin N."/>
        </authorList>
    </citation>
    <scope>NUCLEOTIDE SEQUENCE</scope>
    <source>
        <strain evidence="6">YC537</strain>
    </source>
</reference>
<dbReference type="PROSITE" id="PS50110">
    <property type="entry name" value="RESPONSE_REGULATORY"/>
    <property type="match status" value="1"/>
</dbReference>
<dbReference type="SUPFAM" id="SSF46894">
    <property type="entry name" value="C-terminal effector domain of the bipartite response regulators"/>
    <property type="match status" value="1"/>
</dbReference>
<dbReference type="GO" id="GO:0006355">
    <property type="term" value="P:regulation of DNA-templated transcription"/>
    <property type="evidence" value="ECO:0007669"/>
    <property type="project" value="InterPro"/>
</dbReference>
<dbReference type="Gene3D" id="3.40.50.2300">
    <property type="match status" value="1"/>
</dbReference>
<dbReference type="Gene3D" id="1.10.10.10">
    <property type="entry name" value="Winged helix-like DNA-binding domain superfamily/Winged helix DNA-binding domain"/>
    <property type="match status" value="1"/>
</dbReference>
<dbReference type="AlphaFoldDB" id="A0A964XIA3"/>
<dbReference type="Proteomes" id="UP000598297">
    <property type="component" value="Unassembled WGS sequence"/>
</dbReference>
<evidence type="ECO:0000256" key="1">
    <source>
        <dbReference type="ARBA" id="ARBA00022553"/>
    </source>
</evidence>
<dbReference type="InterPro" id="IPR051015">
    <property type="entry name" value="EvgA-like"/>
</dbReference>
<dbReference type="EMBL" id="JAAAHS010000003">
    <property type="protein sequence ID" value="NBE50004.1"/>
    <property type="molecule type" value="Genomic_DNA"/>
</dbReference>
<dbReference type="Pfam" id="PF00196">
    <property type="entry name" value="GerE"/>
    <property type="match status" value="1"/>
</dbReference>
<keyword evidence="1" id="KW-0597">Phosphoprotein</keyword>
<dbReference type="CDD" id="cd17535">
    <property type="entry name" value="REC_NarL-like"/>
    <property type="match status" value="1"/>
</dbReference>
<accession>A0A964XIA3</accession>
<feature type="domain" description="Response regulatory" evidence="5">
    <location>
        <begin position="3"/>
        <end position="118"/>
    </location>
</feature>
<dbReference type="PANTHER" id="PTHR45566">
    <property type="entry name" value="HTH-TYPE TRANSCRIPTIONAL REGULATOR YHJB-RELATED"/>
    <property type="match status" value="1"/>
</dbReference>
<evidence type="ECO:0000313" key="7">
    <source>
        <dbReference type="Proteomes" id="UP000598297"/>
    </source>
</evidence>
<evidence type="ECO:0000313" key="6">
    <source>
        <dbReference type="EMBL" id="NBE50004.1"/>
    </source>
</evidence>
<proteinExistence type="predicted"/>
<dbReference type="PRINTS" id="PR00038">
    <property type="entry name" value="HTHLUXR"/>
</dbReference>
<dbReference type="Pfam" id="PF00072">
    <property type="entry name" value="Response_reg"/>
    <property type="match status" value="1"/>
</dbReference>
<dbReference type="PROSITE" id="PS50043">
    <property type="entry name" value="HTH_LUXR_2"/>
    <property type="match status" value="1"/>
</dbReference>
<dbReference type="InterPro" id="IPR001789">
    <property type="entry name" value="Sig_transdc_resp-reg_receiver"/>
</dbReference>
<evidence type="ECO:0000259" key="4">
    <source>
        <dbReference type="PROSITE" id="PS50043"/>
    </source>
</evidence>
<organism evidence="6 7">
    <name type="scientific">Streptomyces boluensis</name>
    <dbReference type="NCBI Taxonomy" id="1775135"/>
    <lineage>
        <taxon>Bacteria</taxon>
        <taxon>Bacillati</taxon>
        <taxon>Actinomycetota</taxon>
        <taxon>Actinomycetes</taxon>
        <taxon>Kitasatosporales</taxon>
        <taxon>Streptomycetaceae</taxon>
        <taxon>Streptomyces</taxon>
    </lineage>
</organism>
<comment type="caution">
    <text evidence="3">Lacks conserved residue(s) required for the propagation of feature annotation.</text>
</comment>
<dbReference type="InterPro" id="IPR036388">
    <property type="entry name" value="WH-like_DNA-bd_sf"/>
</dbReference>
<dbReference type="PANTHER" id="PTHR45566:SF2">
    <property type="entry name" value="NARL SUBFAMILY"/>
    <property type="match status" value="1"/>
</dbReference>
<dbReference type="GO" id="GO:0003677">
    <property type="term" value="F:DNA binding"/>
    <property type="evidence" value="ECO:0007669"/>
    <property type="project" value="UniProtKB-KW"/>
</dbReference>
<dbReference type="SUPFAM" id="SSF52172">
    <property type="entry name" value="CheY-like"/>
    <property type="match status" value="1"/>
</dbReference>
<dbReference type="SMART" id="SM00421">
    <property type="entry name" value="HTH_LUXR"/>
    <property type="match status" value="1"/>
</dbReference>
<dbReference type="InterPro" id="IPR000792">
    <property type="entry name" value="Tscrpt_reg_LuxR_C"/>
</dbReference>
<keyword evidence="7" id="KW-1185">Reference proteome</keyword>
<evidence type="ECO:0000256" key="2">
    <source>
        <dbReference type="ARBA" id="ARBA00023125"/>
    </source>
</evidence>
<feature type="domain" description="HTH luxR-type" evidence="4">
    <location>
        <begin position="128"/>
        <end position="193"/>
    </location>
</feature>
<dbReference type="InterPro" id="IPR011006">
    <property type="entry name" value="CheY-like_superfamily"/>
</dbReference>
<evidence type="ECO:0000256" key="3">
    <source>
        <dbReference type="PROSITE-ProRule" id="PRU00169"/>
    </source>
</evidence>
<keyword evidence="2" id="KW-0238">DNA-binding</keyword>
<dbReference type="SMART" id="SM00448">
    <property type="entry name" value="REC"/>
    <property type="match status" value="1"/>
</dbReference>
<sequence>MQRVLCVDENELVQAGLRSILSDEPWVASCLVAPSMEVAWQVARRHRPQLVLVSTSLGGRSGLELCTTFKKHMSHVRVVLMSGEGRLSAAQALHHGADASLSKHMPRAAIAAVLRRVAEGGRVFPKDAGPPAVQLSPRELDILQHVASGLSNPEVAATLNLSRHTVKQHTSAVYRKLGVRNRAQAASRAQELGLLP</sequence>
<comment type="caution">
    <text evidence="6">The sequence shown here is derived from an EMBL/GenBank/DDBJ whole genome shotgun (WGS) entry which is preliminary data.</text>
</comment>